<dbReference type="OrthoDB" id="5480566at2"/>
<feature type="domain" description="Tail specific protease" evidence="2">
    <location>
        <begin position="281"/>
        <end position="470"/>
    </location>
</feature>
<reference evidence="3 4" key="1">
    <citation type="submission" date="2018-06" db="EMBL/GenBank/DDBJ databases">
        <title>Spirosoma sp. HMF3257 Genome sequencing and assembly.</title>
        <authorList>
            <person name="Kang H."/>
            <person name="Cha I."/>
            <person name="Kim H."/>
            <person name="Kang J."/>
            <person name="Joh K."/>
        </authorList>
    </citation>
    <scope>NUCLEOTIDE SEQUENCE [LARGE SCALE GENOMIC DNA]</scope>
    <source>
        <strain evidence="3 4">HMF3257</strain>
    </source>
</reference>
<evidence type="ECO:0000259" key="2">
    <source>
        <dbReference type="Pfam" id="PF03572"/>
    </source>
</evidence>
<evidence type="ECO:0000313" key="3">
    <source>
        <dbReference type="EMBL" id="RAI76773.1"/>
    </source>
</evidence>
<dbReference type="SUPFAM" id="SSF52096">
    <property type="entry name" value="ClpP/crotonase"/>
    <property type="match status" value="1"/>
</dbReference>
<dbReference type="Gene3D" id="3.90.226.10">
    <property type="entry name" value="2-enoyl-CoA Hydratase, Chain A, domain 1"/>
    <property type="match status" value="1"/>
</dbReference>
<dbReference type="GO" id="GO:0004175">
    <property type="term" value="F:endopeptidase activity"/>
    <property type="evidence" value="ECO:0007669"/>
    <property type="project" value="TreeGrafter"/>
</dbReference>
<sequence length="517" mass="58565">MKAIGCLLLLLLFSFGSHAQPGTDSLSTRILQPADMQADFRYCRRLLEETHPALYRYTPKSLMQAKLDSIDRTFTKAQPFYNFFKTINGLMADIRCAHTHALPQKHWRAQFNNVQKTIPFFILPTKQHAFVLLNGTADQTIKPGFDLLHINGQSIADVRQQLYRHHWADGYIQSSKSQVRGEFFALFYYWFVGQPDTYSLTFRSLTGDTIQVNVPATPFRESRRQWRKNPVNKQMVAWYLNKKQKHPWRLYFPDTLAHAAILRLDGFGGEGARNSAEAVTVFRAFMDKSMAKLEKQGTQHLIIDLRANTGGWDSQGIELFTYLMKTDSAVPYYARQHSITNGDGSEFLKFSDLSEADRQNVKNELIPEADGTFTLKQDSGIDSTGRTPKRYSPKSNRFKGQVYILMNGESASTASEFLAVAHANKVGVFIGTESGGAYEGGNGASFITLELPKSGIQVTTPLVYYNNAVPEPKQRGRGTMPDYEEPITRNDILTHTDSQLNFVVTLIRKQPRQSQEN</sequence>
<dbReference type="InterPro" id="IPR029045">
    <property type="entry name" value="ClpP/crotonase-like_dom_sf"/>
</dbReference>
<dbReference type="Pfam" id="PF03572">
    <property type="entry name" value="Peptidase_S41"/>
    <property type="match status" value="1"/>
</dbReference>
<dbReference type="InterPro" id="IPR005151">
    <property type="entry name" value="Tail-specific_protease"/>
</dbReference>
<protein>
    <submittedName>
        <fullName evidence="3">Peptidase S41</fullName>
    </submittedName>
</protein>
<feature type="signal peptide" evidence="1">
    <location>
        <begin position="1"/>
        <end position="19"/>
    </location>
</feature>
<proteinExistence type="predicted"/>
<gene>
    <name evidence="3" type="ORF">HMF3257_26065</name>
</gene>
<dbReference type="PANTHER" id="PTHR32060:SF30">
    <property type="entry name" value="CARBOXY-TERMINAL PROCESSING PROTEASE CTPA"/>
    <property type="match status" value="1"/>
</dbReference>
<dbReference type="PANTHER" id="PTHR32060">
    <property type="entry name" value="TAIL-SPECIFIC PROTEASE"/>
    <property type="match status" value="1"/>
</dbReference>
<feature type="chain" id="PRO_5016300464" evidence="1">
    <location>
        <begin position="20"/>
        <end position="517"/>
    </location>
</feature>
<accession>A0A327NPY4</accession>
<organism evidence="3 4">
    <name type="scientific">Spirosoma telluris</name>
    <dbReference type="NCBI Taxonomy" id="2183553"/>
    <lineage>
        <taxon>Bacteria</taxon>
        <taxon>Pseudomonadati</taxon>
        <taxon>Bacteroidota</taxon>
        <taxon>Cytophagia</taxon>
        <taxon>Cytophagales</taxon>
        <taxon>Cytophagaceae</taxon>
        <taxon>Spirosoma</taxon>
    </lineage>
</organism>
<dbReference type="RefSeq" id="WP_111346752.1">
    <property type="nucleotide sequence ID" value="NZ_QLII01000001.1"/>
</dbReference>
<dbReference type="GO" id="GO:0008236">
    <property type="term" value="F:serine-type peptidase activity"/>
    <property type="evidence" value="ECO:0007669"/>
    <property type="project" value="InterPro"/>
</dbReference>
<keyword evidence="1" id="KW-0732">Signal</keyword>
<dbReference type="AlphaFoldDB" id="A0A327NPY4"/>
<dbReference type="GO" id="GO:0030288">
    <property type="term" value="C:outer membrane-bounded periplasmic space"/>
    <property type="evidence" value="ECO:0007669"/>
    <property type="project" value="TreeGrafter"/>
</dbReference>
<evidence type="ECO:0000256" key="1">
    <source>
        <dbReference type="SAM" id="SignalP"/>
    </source>
</evidence>
<evidence type="ECO:0000313" key="4">
    <source>
        <dbReference type="Proteomes" id="UP000249016"/>
    </source>
</evidence>
<keyword evidence="4" id="KW-1185">Reference proteome</keyword>
<dbReference type="GO" id="GO:0007165">
    <property type="term" value="P:signal transduction"/>
    <property type="evidence" value="ECO:0007669"/>
    <property type="project" value="TreeGrafter"/>
</dbReference>
<dbReference type="Proteomes" id="UP000249016">
    <property type="component" value="Unassembled WGS sequence"/>
</dbReference>
<name>A0A327NPY4_9BACT</name>
<comment type="caution">
    <text evidence="3">The sequence shown here is derived from an EMBL/GenBank/DDBJ whole genome shotgun (WGS) entry which is preliminary data.</text>
</comment>
<dbReference type="EMBL" id="QLII01000001">
    <property type="protein sequence ID" value="RAI76773.1"/>
    <property type="molecule type" value="Genomic_DNA"/>
</dbReference>
<dbReference type="GO" id="GO:0006508">
    <property type="term" value="P:proteolysis"/>
    <property type="evidence" value="ECO:0007669"/>
    <property type="project" value="InterPro"/>
</dbReference>